<dbReference type="Pfam" id="PF22624">
    <property type="entry name" value="AASDHPPT_N"/>
    <property type="match status" value="1"/>
</dbReference>
<accession>A0A3S8R659</accession>
<dbReference type="Gene3D" id="3.90.470.20">
    <property type="entry name" value="4'-phosphopantetheinyl transferase domain"/>
    <property type="match status" value="2"/>
</dbReference>
<dbReference type="RefSeq" id="WP_125067043.1">
    <property type="nucleotide sequence ID" value="NZ_CP032548.1"/>
</dbReference>
<dbReference type="Proteomes" id="UP000274593">
    <property type="component" value="Chromosome"/>
</dbReference>
<keyword evidence="2 5" id="KW-0808">Transferase</keyword>
<proteinExistence type="inferred from homology"/>
<feature type="domain" description="4'-phosphopantetheinyl transferase N-terminal" evidence="4">
    <location>
        <begin position="21"/>
        <end position="94"/>
    </location>
</feature>
<dbReference type="GO" id="GO:0008897">
    <property type="term" value="F:holo-[acyl-carrier-protein] synthase activity"/>
    <property type="evidence" value="ECO:0007669"/>
    <property type="project" value="InterPro"/>
</dbReference>
<dbReference type="SUPFAM" id="SSF56214">
    <property type="entry name" value="4'-phosphopantetheinyl transferase"/>
    <property type="match status" value="2"/>
</dbReference>
<dbReference type="InterPro" id="IPR050559">
    <property type="entry name" value="P-Pant_transferase_sf"/>
</dbReference>
<dbReference type="GO" id="GO:0005829">
    <property type="term" value="C:cytosol"/>
    <property type="evidence" value="ECO:0007669"/>
    <property type="project" value="TreeGrafter"/>
</dbReference>
<dbReference type="InterPro" id="IPR055066">
    <property type="entry name" value="AASDHPPT_N"/>
</dbReference>
<sequence length="225" mass="26658">MLLLYSEIQEAKQEFLLDIYLGIFPNSYKERLLRYQRWQDIQLSLLGRLLVKEGLSYFGKKVDFSELMFNEYDKPYFQNNSIQFNISHSGELVAAIFTNEQVDIGIDIEKSHDIKVAEFKSQMTPYEEQKIFNSEYPQQEFFKYWTQKEAVLKAMGKGLSIPLKSFEVKNNITHIDDRAFFVSKIDLEKEYICHISKSEEFNNKEIIVRKISIEEFLNMKNIITP</sequence>
<dbReference type="InterPro" id="IPR037143">
    <property type="entry name" value="4-PPantetheinyl_Trfase_dom_sf"/>
</dbReference>
<evidence type="ECO:0000313" key="5">
    <source>
        <dbReference type="EMBL" id="AZJ35262.1"/>
    </source>
</evidence>
<comment type="similarity">
    <text evidence="1">Belongs to the P-Pant transferase superfamily. Gsp/Sfp/HetI/AcpT family.</text>
</comment>
<dbReference type="KEGG" id="tsig:D6T69_06910"/>
<dbReference type="EMBL" id="CP032548">
    <property type="protein sequence ID" value="AZJ35262.1"/>
    <property type="molecule type" value="Genomic_DNA"/>
</dbReference>
<organism evidence="5 6">
    <name type="scientific">Tenacibaculum singaporense</name>
    <dbReference type="NCBI Taxonomy" id="2358479"/>
    <lineage>
        <taxon>Bacteria</taxon>
        <taxon>Pseudomonadati</taxon>
        <taxon>Bacteroidota</taxon>
        <taxon>Flavobacteriia</taxon>
        <taxon>Flavobacteriales</taxon>
        <taxon>Flavobacteriaceae</taxon>
        <taxon>Tenacibaculum</taxon>
    </lineage>
</organism>
<dbReference type="PANTHER" id="PTHR12215:SF10">
    <property type="entry name" value="L-AMINOADIPATE-SEMIALDEHYDE DEHYDROGENASE-PHOSPHOPANTETHEINYL TRANSFERASE"/>
    <property type="match status" value="1"/>
</dbReference>
<evidence type="ECO:0000313" key="6">
    <source>
        <dbReference type="Proteomes" id="UP000274593"/>
    </source>
</evidence>
<dbReference type="PANTHER" id="PTHR12215">
    <property type="entry name" value="PHOSPHOPANTETHEINE TRANSFERASE"/>
    <property type="match status" value="1"/>
</dbReference>
<evidence type="ECO:0000259" key="3">
    <source>
        <dbReference type="Pfam" id="PF01648"/>
    </source>
</evidence>
<name>A0A3S8R659_9FLAO</name>
<feature type="domain" description="4'-phosphopantetheinyl transferase" evidence="3">
    <location>
        <begin position="104"/>
        <end position="172"/>
    </location>
</feature>
<keyword evidence="6" id="KW-1185">Reference proteome</keyword>
<reference evidence="5 6" key="1">
    <citation type="submission" date="2018-09" db="EMBL/GenBank/DDBJ databases">
        <title>Insights into the microbiota of Asian seabass (Lates calcarifer) with tenacibaculosis symptoms and description of sp. nov. Tenacibaculum singaporense.</title>
        <authorList>
            <person name="Miyake S."/>
            <person name="Soh M."/>
            <person name="Azman M.N."/>
            <person name="Ngoh S.Y."/>
            <person name="Orban L."/>
        </authorList>
    </citation>
    <scope>NUCLEOTIDE SEQUENCE [LARGE SCALE GENOMIC DNA]</scope>
    <source>
        <strain evidence="5 6">DSM 106434</strain>
    </source>
</reference>
<evidence type="ECO:0000259" key="4">
    <source>
        <dbReference type="Pfam" id="PF22624"/>
    </source>
</evidence>
<dbReference type="GO" id="GO:0019878">
    <property type="term" value="P:lysine biosynthetic process via aminoadipic acid"/>
    <property type="evidence" value="ECO:0007669"/>
    <property type="project" value="TreeGrafter"/>
</dbReference>
<dbReference type="Pfam" id="PF01648">
    <property type="entry name" value="ACPS"/>
    <property type="match status" value="1"/>
</dbReference>
<dbReference type="InterPro" id="IPR008278">
    <property type="entry name" value="4-PPantetheinyl_Trfase_dom"/>
</dbReference>
<evidence type="ECO:0000256" key="2">
    <source>
        <dbReference type="ARBA" id="ARBA00022679"/>
    </source>
</evidence>
<dbReference type="GO" id="GO:0000287">
    <property type="term" value="F:magnesium ion binding"/>
    <property type="evidence" value="ECO:0007669"/>
    <property type="project" value="InterPro"/>
</dbReference>
<gene>
    <name evidence="5" type="ORF">D6T69_06910</name>
</gene>
<evidence type="ECO:0000256" key="1">
    <source>
        <dbReference type="ARBA" id="ARBA00010990"/>
    </source>
</evidence>
<protein>
    <submittedName>
        <fullName evidence="5">4'-phosphopantetheinyl transferase superfamily protein</fullName>
    </submittedName>
</protein>
<dbReference type="AlphaFoldDB" id="A0A3S8R659"/>